<dbReference type="EMBL" id="QOCU01000009">
    <property type="protein sequence ID" value="RHW49256.1"/>
    <property type="molecule type" value="Genomic_DNA"/>
</dbReference>
<comment type="caution">
    <text evidence="1">The sequence shown here is derived from an EMBL/GenBank/DDBJ whole genome shotgun (WGS) entry which is preliminary data.</text>
</comment>
<proteinExistence type="predicted"/>
<accession>A0ABX9LSW0</accession>
<organism evidence="1 2">
    <name type="scientific">Lactobacillus bombicola</name>
    <dbReference type="NCBI Taxonomy" id="1505723"/>
    <lineage>
        <taxon>Bacteria</taxon>
        <taxon>Bacillati</taxon>
        <taxon>Bacillota</taxon>
        <taxon>Bacilli</taxon>
        <taxon>Lactobacillales</taxon>
        <taxon>Lactobacillaceae</taxon>
        <taxon>Lactobacillus</taxon>
    </lineage>
</organism>
<protein>
    <submittedName>
        <fullName evidence="1">Uncharacterized protein</fullName>
    </submittedName>
</protein>
<name>A0ABX9LSW0_9LACO</name>
<dbReference type="RefSeq" id="WP_118907298.1">
    <property type="nucleotide sequence ID" value="NZ_QOCU01000009.1"/>
</dbReference>
<dbReference type="Proteomes" id="UP000283380">
    <property type="component" value="Unassembled WGS sequence"/>
</dbReference>
<keyword evidence="2" id="KW-1185">Reference proteome</keyword>
<gene>
    <name evidence="1" type="ORF">DS834_07945</name>
</gene>
<reference evidence="1 2" key="1">
    <citation type="submission" date="2018-07" db="EMBL/GenBank/DDBJ databases">
        <title>Genome sequences of six Lactobacillus spp. isolated from bumble bee guts.</title>
        <authorList>
            <person name="Motta E.V.S."/>
            <person name="Moran N.A."/>
        </authorList>
    </citation>
    <scope>NUCLEOTIDE SEQUENCE [LARGE SCALE GENOMIC DNA]</scope>
    <source>
        <strain evidence="1 2">BI-4G</strain>
    </source>
</reference>
<evidence type="ECO:0000313" key="2">
    <source>
        <dbReference type="Proteomes" id="UP000283380"/>
    </source>
</evidence>
<sequence length="108" mass="12424">MVEIKIRNVSESTKHAIDRIVAEKNINSSKKITRQAFLKEWLDEIPKTYLSQKQDTETSIALKEQNNLLKENIRMLNVLAAYFVSGDIESAEKGLQLLHKNGDDFFDD</sequence>
<evidence type="ECO:0000313" key="1">
    <source>
        <dbReference type="EMBL" id="RHW49256.1"/>
    </source>
</evidence>